<evidence type="ECO:0000256" key="2">
    <source>
        <dbReference type="PROSITE-ProRule" id="PRU00335"/>
    </source>
</evidence>
<evidence type="ECO:0000313" key="5">
    <source>
        <dbReference type="Proteomes" id="UP000052258"/>
    </source>
</evidence>
<sequence length="185" mass="22428">MNENDLRVQKTKKVLVETFLEILEHEEMKAVTVNSICKKALIHRTTFYKHFYDKYDLLSYILKEKFQNYFSIDIKERINHPFESIMDNLYSDMKSIFEKQKEDETFFKTMGDFFLELLRQDIEKHADMLKFPKKLPVDLLTYVYTANLAAVLYWSEKGGHHYDGKKMDRWFQEILPVKIEFQKER</sequence>
<dbReference type="EMBL" id="AZHO01000015">
    <property type="protein sequence ID" value="KMT59624.1"/>
    <property type="molecule type" value="Genomic_DNA"/>
</dbReference>
<dbReference type="PROSITE" id="PS50977">
    <property type="entry name" value="HTH_TETR_2"/>
    <property type="match status" value="1"/>
</dbReference>
<dbReference type="PANTHER" id="PTHR43479:SF16">
    <property type="entry name" value="HTH TETR-TYPE DOMAIN-CONTAINING PROTEIN"/>
    <property type="match status" value="1"/>
</dbReference>
<dbReference type="PANTHER" id="PTHR43479">
    <property type="entry name" value="ACREF/ENVCD OPERON REPRESSOR-RELATED"/>
    <property type="match status" value="1"/>
</dbReference>
<dbReference type="GO" id="GO:0003677">
    <property type="term" value="F:DNA binding"/>
    <property type="evidence" value="ECO:0007669"/>
    <property type="project" value="UniProtKB-UniRule"/>
</dbReference>
<protein>
    <submittedName>
        <fullName evidence="4">Transcriptional regulator</fullName>
    </submittedName>
</protein>
<dbReference type="InterPro" id="IPR009057">
    <property type="entry name" value="Homeodomain-like_sf"/>
</dbReference>
<comment type="caution">
    <text evidence="4">The sequence shown here is derived from an EMBL/GenBank/DDBJ whole genome shotgun (WGS) entry which is preliminary data.</text>
</comment>
<evidence type="ECO:0000313" key="4">
    <source>
        <dbReference type="EMBL" id="KMT59624.1"/>
    </source>
</evidence>
<organism evidence="4 5">
    <name type="scientific">Listeria fleischmannii 1991</name>
    <dbReference type="NCBI Taxonomy" id="1430899"/>
    <lineage>
        <taxon>Bacteria</taxon>
        <taxon>Bacillati</taxon>
        <taxon>Bacillota</taxon>
        <taxon>Bacilli</taxon>
        <taxon>Bacillales</taxon>
        <taxon>Listeriaceae</taxon>
        <taxon>Listeria</taxon>
    </lineage>
</organism>
<dbReference type="Gene3D" id="1.10.357.10">
    <property type="entry name" value="Tetracycline Repressor, domain 2"/>
    <property type="match status" value="1"/>
</dbReference>
<dbReference type="Proteomes" id="UP000052258">
    <property type="component" value="Unassembled WGS sequence"/>
</dbReference>
<dbReference type="InterPro" id="IPR001647">
    <property type="entry name" value="HTH_TetR"/>
</dbReference>
<dbReference type="OrthoDB" id="9810250at2"/>
<evidence type="ECO:0000259" key="3">
    <source>
        <dbReference type="PROSITE" id="PS50977"/>
    </source>
</evidence>
<feature type="DNA-binding region" description="H-T-H motif" evidence="2">
    <location>
        <begin position="32"/>
        <end position="51"/>
    </location>
</feature>
<reference evidence="4 5" key="1">
    <citation type="journal article" date="2015" name="Genome Biol. Evol.">
        <title>Comparative Genomics of Listeria Sensu Lato: Genus-Wide Differences in Evolutionary Dynamics and the Progressive Gain of Complex, Potentially Pathogenicity-Related Traits through Lateral Gene Transfer.</title>
        <authorList>
            <person name="Chiara M."/>
            <person name="Caruso M."/>
            <person name="D'Erchia A.M."/>
            <person name="Manzari C."/>
            <person name="Fraccalvieri R."/>
            <person name="Goffredo E."/>
            <person name="Latorre L."/>
            <person name="Miccolupo A."/>
            <person name="Padalino I."/>
            <person name="Santagada G."/>
            <person name="Chiocco D."/>
            <person name="Pesole G."/>
            <person name="Horner D.S."/>
            <person name="Parisi A."/>
        </authorList>
    </citation>
    <scope>NUCLEOTIDE SEQUENCE [LARGE SCALE GENOMIC DNA]</scope>
    <source>
        <strain evidence="4 5">1991</strain>
    </source>
</reference>
<keyword evidence="1 2" id="KW-0238">DNA-binding</keyword>
<keyword evidence="5" id="KW-1185">Reference proteome</keyword>
<dbReference type="AlphaFoldDB" id="A0A0J8GF81"/>
<accession>A0A0J8GF81</accession>
<proteinExistence type="predicted"/>
<dbReference type="SUPFAM" id="SSF46689">
    <property type="entry name" value="Homeodomain-like"/>
    <property type="match status" value="1"/>
</dbReference>
<feature type="domain" description="HTH tetR-type" evidence="3">
    <location>
        <begin position="9"/>
        <end position="69"/>
    </location>
</feature>
<evidence type="ECO:0000256" key="1">
    <source>
        <dbReference type="ARBA" id="ARBA00023125"/>
    </source>
</evidence>
<gene>
    <name evidence="4" type="ORF">X560_1308</name>
</gene>
<name>A0A0J8GF81_9LIST</name>
<dbReference type="InterPro" id="IPR050624">
    <property type="entry name" value="HTH-type_Tx_Regulator"/>
</dbReference>
<dbReference type="PATRIC" id="fig|1430899.3.peg.1506"/>
<dbReference type="RefSeq" id="WP_007473276.1">
    <property type="nucleotide sequence ID" value="NZ_KQ130615.1"/>
</dbReference>